<dbReference type="GO" id="GO:0016579">
    <property type="term" value="P:protein deubiquitination"/>
    <property type="evidence" value="ECO:0007669"/>
    <property type="project" value="InterPro"/>
</dbReference>
<gene>
    <name evidence="7" type="ORF">SteCoe_13836</name>
</gene>
<keyword evidence="5" id="KW-0378">Hydrolase</keyword>
<dbReference type="GO" id="GO:0005634">
    <property type="term" value="C:nucleus"/>
    <property type="evidence" value="ECO:0007669"/>
    <property type="project" value="TreeGrafter"/>
</dbReference>
<sequence>MGTSSSSKIEKDFTDLGEEIPENLIGIENKSNTCYANSVIQSLYFCKEFKDNLLGSKALPNTLTKHMQDLFFLMKSSKKKTGVISAKAFIQQVKRLNILFNNDHHHDSHEFLIWVLSTLDEELKKVGKSWIEDIFAGKSVTQLMCLTCESTSNREELFMDLSLDVMQNTSLISSLNSFTKPERMSEENKFHCEYCSCKQEAERRTLIKHNPQVLICHLKRFKYSEQYKRYTKLNYRVAFPSQLRLDNTLGENDDKLYELYSIIVHLGPGFQFGHYMSFVKINEHWIRFDDDYIERADENMIQYIFGSPRDTGSAPCGYILFYRLANKF</sequence>
<feature type="domain" description="USP" evidence="6">
    <location>
        <begin position="25"/>
        <end position="325"/>
    </location>
</feature>
<comment type="catalytic activity">
    <reaction evidence="1">
        <text>Thiol-dependent hydrolysis of ester, thioester, amide, peptide and isopeptide bonds formed by the C-terminal Gly of ubiquitin (a 76-residue protein attached to proteins as an intracellular targeting signal).</text>
        <dbReference type="EC" id="3.4.19.12"/>
    </reaction>
</comment>
<evidence type="ECO:0000256" key="3">
    <source>
        <dbReference type="ARBA" id="ARBA00012759"/>
    </source>
</evidence>
<dbReference type="InterPro" id="IPR028889">
    <property type="entry name" value="USP"/>
</dbReference>
<organism evidence="7 8">
    <name type="scientific">Stentor coeruleus</name>
    <dbReference type="NCBI Taxonomy" id="5963"/>
    <lineage>
        <taxon>Eukaryota</taxon>
        <taxon>Sar</taxon>
        <taxon>Alveolata</taxon>
        <taxon>Ciliophora</taxon>
        <taxon>Postciliodesmatophora</taxon>
        <taxon>Heterotrichea</taxon>
        <taxon>Heterotrichida</taxon>
        <taxon>Stentoridae</taxon>
        <taxon>Stentor</taxon>
    </lineage>
</organism>
<accession>A0A1R2C7G9</accession>
<evidence type="ECO:0000256" key="2">
    <source>
        <dbReference type="ARBA" id="ARBA00009085"/>
    </source>
</evidence>
<evidence type="ECO:0000313" key="8">
    <source>
        <dbReference type="Proteomes" id="UP000187209"/>
    </source>
</evidence>
<dbReference type="InterPro" id="IPR038765">
    <property type="entry name" value="Papain-like_cys_pep_sf"/>
</dbReference>
<dbReference type="PANTHER" id="PTHR24006:SF733">
    <property type="entry name" value="RE52890P"/>
    <property type="match status" value="1"/>
</dbReference>
<dbReference type="EC" id="3.4.19.12" evidence="3"/>
<dbReference type="EMBL" id="MPUH01000253">
    <property type="protein sequence ID" value="OMJ84931.1"/>
    <property type="molecule type" value="Genomic_DNA"/>
</dbReference>
<dbReference type="GO" id="GO:0006508">
    <property type="term" value="P:proteolysis"/>
    <property type="evidence" value="ECO:0007669"/>
    <property type="project" value="UniProtKB-KW"/>
</dbReference>
<dbReference type="SUPFAM" id="SSF54001">
    <property type="entry name" value="Cysteine proteinases"/>
    <property type="match status" value="1"/>
</dbReference>
<dbReference type="PANTHER" id="PTHR24006">
    <property type="entry name" value="UBIQUITIN CARBOXYL-TERMINAL HYDROLASE"/>
    <property type="match status" value="1"/>
</dbReference>
<dbReference type="GO" id="GO:0004843">
    <property type="term" value="F:cysteine-type deubiquitinase activity"/>
    <property type="evidence" value="ECO:0007669"/>
    <property type="project" value="UniProtKB-EC"/>
</dbReference>
<proteinExistence type="inferred from homology"/>
<dbReference type="PROSITE" id="PS50235">
    <property type="entry name" value="USP_3"/>
    <property type="match status" value="1"/>
</dbReference>
<dbReference type="PROSITE" id="PS00973">
    <property type="entry name" value="USP_2"/>
    <property type="match status" value="1"/>
</dbReference>
<comment type="caution">
    <text evidence="7">The sequence shown here is derived from an EMBL/GenBank/DDBJ whole genome shotgun (WGS) entry which is preliminary data.</text>
</comment>
<evidence type="ECO:0000313" key="7">
    <source>
        <dbReference type="EMBL" id="OMJ84931.1"/>
    </source>
</evidence>
<dbReference type="Gene3D" id="3.90.70.10">
    <property type="entry name" value="Cysteine proteinases"/>
    <property type="match status" value="1"/>
</dbReference>
<evidence type="ECO:0000259" key="6">
    <source>
        <dbReference type="PROSITE" id="PS50235"/>
    </source>
</evidence>
<name>A0A1R2C7G9_9CILI</name>
<keyword evidence="4" id="KW-0645">Protease</keyword>
<dbReference type="AlphaFoldDB" id="A0A1R2C7G9"/>
<keyword evidence="8" id="KW-1185">Reference proteome</keyword>
<dbReference type="OrthoDB" id="292964at2759"/>
<reference evidence="7 8" key="1">
    <citation type="submission" date="2016-11" db="EMBL/GenBank/DDBJ databases">
        <title>The macronuclear genome of Stentor coeruleus: a giant cell with tiny introns.</title>
        <authorList>
            <person name="Slabodnick M."/>
            <person name="Ruby J.G."/>
            <person name="Reiff S.B."/>
            <person name="Swart E.C."/>
            <person name="Gosai S."/>
            <person name="Prabakaran S."/>
            <person name="Witkowska E."/>
            <person name="Larue G.E."/>
            <person name="Fisher S."/>
            <person name="Freeman R.M."/>
            <person name="Gunawardena J."/>
            <person name="Chu W."/>
            <person name="Stover N.A."/>
            <person name="Gregory B.D."/>
            <person name="Nowacki M."/>
            <person name="Derisi J."/>
            <person name="Roy S.W."/>
            <person name="Marshall W.F."/>
            <person name="Sood P."/>
        </authorList>
    </citation>
    <scope>NUCLEOTIDE SEQUENCE [LARGE SCALE GENOMIC DNA]</scope>
    <source>
        <strain evidence="7">WM001</strain>
    </source>
</reference>
<protein>
    <recommendedName>
        <fullName evidence="3">ubiquitinyl hydrolase 1</fullName>
        <ecNumber evidence="3">3.4.19.12</ecNumber>
    </recommendedName>
</protein>
<dbReference type="InterPro" id="IPR018200">
    <property type="entry name" value="USP_CS"/>
</dbReference>
<dbReference type="Pfam" id="PF00443">
    <property type="entry name" value="UCH"/>
    <property type="match status" value="1"/>
</dbReference>
<dbReference type="InterPro" id="IPR001394">
    <property type="entry name" value="Peptidase_C19_UCH"/>
</dbReference>
<dbReference type="GO" id="GO:0005829">
    <property type="term" value="C:cytosol"/>
    <property type="evidence" value="ECO:0007669"/>
    <property type="project" value="TreeGrafter"/>
</dbReference>
<evidence type="ECO:0000256" key="4">
    <source>
        <dbReference type="ARBA" id="ARBA00022670"/>
    </source>
</evidence>
<evidence type="ECO:0000256" key="1">
    <source>
        <dbReference type="ARBA" id="ARBA00000707"/>
    </source>
</evidence>
<dbReference type="InterPro" id="IPR050164">
    <property type="entry name" value="Peptidase_C19"/>
</dbReference>
<comment type="similarity">
    <text evidence="2">Belongs to the peptidase C19 family.</text>
</comment>
<dbReference type="Proteomes" id="UP000187209">
    <property type="component" value="Unassembled WGS sequence"/>
</dbReference>
<evidence type="ECO:0000256" key="5">
    <source>
        <dbReference type="ARBA" id="ARBA00022801"/>
    </source>
</evidence>